<accession>A0A8C2XIY3</accession>
<dbReference type="InterPro" id="IPR052262">
    <property type="entry name" value="E2F-SERTA_domain_protein"/>
</dbReference>
<sequence>MLGRGVKRKWSCLQEPEAEEQPGGDGGARGFDAAARRLQQRQRVLGLCVEKLRGQRAGVELGLRRSVLLVNTLRQIQEDMRGDGGRQGEGEAATCPGCAQDGPPGAPRPPDQQKAPPSFGEAARYDLDVFEDIDTSMYDTADLWEDQDPKSCLDLNELDHIMEILVKPPTNQERPASPTTFY</sequence>
<dbReference type="InterPro" id="IPR009263">
    <property type="entry name" value="SERTA_dom"/>
</dbReference>
<dbReference type="Proteomes" id="UP000694565">
    <property type="component" value="Unplaced"/>
</dbReference>
<feature type="compositionally biased region" description="Basic and acidic residues" evidence="1">
    <location>
        <begin position="79"/>
        <end position="89"/>
    </location>
</feature>
<evidence type="ECO:0000313" key="4">
    <source>
        <dbReference type="Proteomes" id="UP000694565"/>
    </source>
</evidence>
<proteinExistence type="predicted"/>
<dbReference type="AlphaFoldDB" id="A0A8C2XIY3"/>
<reference evidence="3" key="2">
    <citation type="submission" date="2025-09" db="UniProtKB">
        <authorList>
            <consortium name="Ensembl"/>
        </authorList>
    </citation>
    <scope>IDENTIFICATION</scope>
</reference>
<feature type="compositionally biased region" description="Basic residues" evidence="1">
    <location>
        <begin position="1"/>
        <end position="10"/>
    </location>
</feature>
<protein>
    <recommendedName>
        <fullName evidence="2">SERTA domain-containing protein</fullName>
    </recommendedName>
</protein>
<evidence type="ECO:0000259" key="2">
    <source>
        <dbReference type="PROSITE" id="PS51053"/>
    </source>
</evidence>
<feature type="domain" description="SERTA" evidence="2">
    <location>
        <begin position="37"/>
        <end position="84"/>
    </location>
</feature>
<feature type="region of interest" description="Disordered" evidence="1">
    <location>
        <begin position="79"/>
        <end position="123"/>
    </location>
</feature>
<evidence type="ECO:0000256" key="1">
    <source>
        <dbReference type="SAM" id="MobiDB-lite"/>
    </source>
</evidence>
<feature type="region of interest" description="Disordered" evidence="1">
    <location>
        <begin position="1"/>
        <end position="32"/>
    </location>
</feature>
<dbReference type="GO" id="GO:0005634">
    <property type="term" value="C:nucleus"/>
    <property type="evidence" value="ECO:0007669"/>
    <property type="project" value="TreeGrafter"/>
</dbReference>
<dbReference type="Pfam" id="PF06031">
    <property type="entry name" value="SERTA"/>
    <property type="match status" value="1"/>
</dbReference>
<organism evidence="3 4">
    <name type="scientific">Cyclopterus lumpus</name>
    <name type="common">Lumpsucker</name>
    <dbReference type="NCBI Taxonomy" id="8103"/>
    <lineage>
        <taxon>Eukaryota</taxon>
        <taxon>Metazoa</taxon>
        <taxon>Chordata</taxon>
        <taxon>Craniata</taxon>
        <taxon>Vertebrata</taxon>
        <taxon>Euteleostomi</taxon>
        <taxon>Actinopterygii</taxon>
        <taxon>Neopterygii</taxon>
        <taxon>Teleostei</taxon>
        <taxon>Neoteleostei</taxon>
        <taxon>Acanthomorphata</taxon>
        <taxon>Eupercaria</taxon>
        <taxon>Perciformes</taxon>
        <taxon>Cottioidei</taxon>
        <taxon>Cottales</taxon>
        <taxon>Cyclopteridae</taxon>
        <taxon>Cyclopterus</taxon>
    </lineage>
</organism>
<name>A0A8C2XIY3_CYCLU</name>
<dbReference type="PANTHER" id="PTHR16277">
    <property type="entry name" value="CELL DIVISION CYCLE ASSOCIATED PROTEIN 4/SERTA DOMAIN-CONTAINING PROTEIN 2"/>
    <property type="match status" value="1"/>
</dbReference>
<reference evidence="3" key="1">
    <citation type="submission" date="2025-08" db="UniProtKB">
        <authorList>
            <consortium name="Ensembl"/>
        </authorList>
    </citation>
    <scope>IDENTIFICATION</scope>
</reference>
<dbReference type="PANTHER" id="PTHR16277:SF16">
    <property type="entry name" value="SERTA DOMAIN-CONTAINING PROTEIN"/>
    <property type="match status" value="1"/>
</dbReference>
<dbReference type="Ensembl" id="ENSCLMT00005018392.1">
    <property type="protein sequence ID" value="ENSCLMP00005017387.1"/>
    <property type="gene ID" value="ENSCLMG00005008921.1"/>
</dbReference>
<dbReference type="GeneTree" id="ENSGT00940000180336"/>
<keyword evidence="4" id="KW-1185">Reference proteome</keyword>
<evidence type="ECO:0000313" key="3">
    <source>
        <dbReference type="Ensembl" id="ENSCLMP00005017387.1"/>
    </source>
</evidence>
<dbReference type="PROSITE" id="PS51053">
    <property type="entry name" value="SERTA"/>
    <property type="match status" value="1"/>
</dbReference>